<comment type="caution">
    <text evidence="1">The sequence shown here is derived from an EMBL/GenBank/DDBJ whole genome shotgun (WGS) entry which is preliminary data.</text>
</comment>
<reference evidence="1 2" key="1">
    <citation type="submission" date="2024-03" db="EMBL/GenBank/DDBJ databases">
        <title>Novel species of the genus Variovorax.</title>
        <authorList>
            <person name="Liu Q."/>
            <person name="Xin Y.-H."/>
        </authorList>
    </citation>
    <scope>NUCLEOTIDE SEQUENCE [LARGE SCALE GENOMIC DNA]</scope>
    <source>
        <strain evidence="1 2">KACC 18900</strain>
    </source>
</reference>
<organism evidence="1 2">
    <name type="scientific">Variovorax rhizosphaerae</name>
    <dbReference type="NCBI Taxonomy" id="1836200"/>
    <lineage>
        <taxon>Bacteria</taxon>
        <taxon>Pseudomonadati</taxon>
        <taxon>Pseudomonadota</taxon>
        <taxon>Betaproteobacteria</taxon>
        <taxon>Burkholderiales</taxon>
        <taxon>Comamonadaceae</taxon>
        <taxon>Variovorax</taxon>
    </lineage>
</organism>
<gene>
    <name evidence="1" type="ORF">WKW82_36755</name>
</gene>
<name>A0ABU8WXG9_9BURK</name>
<evidence type="ECO:0008006" key="3">
    <source>
        <dbReference type="Google" id="ProtNLM"/>
    </source>
</evidence>
<dbReference type="EMBL" id="JBBKZT010000034">
    <property type="protein sequence ID" value="MEJ8852228.1"/>
    <property type="molecule type" value="Genomic_DNA"/>
</dbReference>
<proteinExistence type="predicted"/>
<dbReference type="Proteomes" id="UP001385892">
    <property type="component" value="Unassembled WGS sequence"/>
</dbReference>
<keyword evidence="2" id="KW-1185">Reference proteome</keyword>
<sequence>MSNPWMARNPFMSIWLSAANQMIHAGRGFAEAEMQRQISAMQTEFQKQILSFWMGGWMMPRGKL</sequence>
<evidence type="ECO:0000313" key="1">
    <source>
        <dbReference type="EMBL" id="MEJ8852228.1"/>
    </source>
</evidence>
<accession>A0ABU8WXG9</accession>
<evidence type="ECO:0000313" key="2">
    <source>
        <dbReference type="Proteomes" id="UP001385892"/>
    </source>
</evidence>
<dbReference type="RefSeq" id="WP_340348139.1">
    <property type="nucleotide sequence ID" value="NZ_JBBKZT010000034.1"/>
</dbReference>
<protein>
    <recommendedName>
        <fullName evidence="3">Phasin protein</fullName>
    </recommendedName>
</protein>